<keyword evidence="4" id="KW-1185">Reference proteome</keyword>
<evidence type="ECO:0000313" key="3">
    <source>
        <dbReference type="EMBL" id="KAH3786754.1"/>
    </source>
</evidence>
<feature type="signal peptide" evidence="1">
    <location>
        <begin position="1"/>
        <end position="18"/>
    </location>
</feature>
<evidence type="ECO:0000256" key="1">
    <source>
        <dbReference type="SAM" id="SignalP"/>
    </source>
</evidence>
<dbReference type="Proteomes" id="UP000828390">
    <property type="component" value="Unassembled WGS sequence"/>
</dbReference>
<accession>A0A9D4IVU5</accession>
<evidence type="ECO:0000313" key="4">
    <source>
        <dbReference type="Proteomes" id="UP000828390"/>
    </source>
</evidence>
<protein>
    <recommendedName>
        <fullName evidence="2">DUF6729 domain-containing protein</fullName>
    </recommendedName>
</protein>
<dbReference type="InterPro" id="IPR046616">
    <property type="entry name" value="DUF6729"/>
</dbReference>
<keyword evidence="1" id="KW-0732">Signal</keyword>
<dbReference type="PANTHER" id="PTHR24401:SF29">
    <property type="entry name" value="SI:CH211-243P7.3-RELATED"/>
    <property type="match status" value="1"/>
</dbReference>
<feature type="domain" description="DUF6729" evidence="2">
    <location>
        <begin position="13"/>
        <end position="71"/>
    </location>
</feature>
<organism evidence="3 4">
    <name type="scientific">Dreissena polymorpha</name>
    <name type="common">Zebra mussel</name>
    <name type="synonym">Mytilus polymorpha</name>
    <dbReference type="NCBI Taxonomy" id="45954"/>
    <lineage>
        <taxon>Eukaryota</taxon>
        <taxon>Metazoa</taxon>
        <taxon>Spiralia</taxon>
        <taxon>Lophotrochozoa</taxon>
        <taxon>Mollusca</taxon>
        <taxon>Bivalvia</taxon>
        <taxon>Autobranchia</taxon>
        <taxon>Heteroconchia</taxon>
        <taxon>Euheterodonta</taxon>
        <taxon>Imparidentia</taxon>
        <taxon>Neoheterodontei</taxon>
        <taxon>Myida</taxon>
        <taxon>Dreissenoidea</taxon>
        <taxon>Dreissenidae</taxon>
        <taxon>Dreissena</taxon>
    </lineage>
</organism>
<dbReference type="Pfam" id="PF20499">
    <property type="entry name" value="DUF6729"/>
    <property type="match status" value="1"/>
</dbReference>
<reference evidence="3" key="2">
    <citation type="submission" date="2020-11" db="EMBL/GenBank/DDBJ databases">
        <authorList>
            <person name="McCartney M.A."/>
            <person name="Auch B."/>
            <person name="Kono T."/>
            <person name="Mallez S."/>
            <person name="Becker A."/>
            <person name="Gohl D.M."/>
            <person name="Silverstein K.A.T."/>
            <person name="Koren S."/>
            <person name="Bechman K.B."/>
            <person name="Herman A."/>
            <person name="Abrahante J.E."/>
            <person name="Garbe J."/>
        </authorList>
    </citation>
    <scope>NUCLEOTIDE SEQUENCE</scope>
    <source>
        <strain evidence="3">Duluth1</strain>
        <tissue evidence="3">Whole animal</tissue>
    </source>
</reference>
<proteinExistence type="predicted"/>
<comment type="caution">
    <text evidence="3">The sequence shown here is derived from an EMBL/GenBank/DDBJ whole genome shotgun (WGS) entry which is preliminary data.</text>
</comment>
<reference evidence="3" key="1">
    <citation type="journal article" date="2019" name="bioRxiv">
        <title>The Genome of the Zebra Mussel, Dreissena polymorpha: A Resource for Invasive Species Research.</title>
        <authorList>
            <person name="McCartney M.A."/>
            <person name="Auch B."/>
            <person name="Kono T."/>
            <person name="Mallez S."/>
            <person name="Zhang Y."/>
            <person name="Obille A."/>
            <person name="Becker A."/>
            <person name="Abrahante J.E."/>
            <person name="Garbe J."/>
            <person name="Badalamenti J.P."/>
            <person name="Herman A."/>
            <person name="Mangelson H."/>
            <person name="Liachko I."/>
            <person name="Sullivan S."/>
            <person name="Sone E.D."/>
            <person name="Koren S."/>
            <person name="Silverstein K.A.T."/>
            <person name="Beckman K.B."/>
            <person name="Gohl D.M."/>
        </authorList>
    </citation>
    <scope>NUCLEOTIDE SEQUENCE</scope>
    <source>
        <strain evidence="3">Duluth1</strain>
        <tissue evidence="3">Whole animal</tissue>
    </source>
</reference>
<dbReference type="AlphaFoldDB" id="A0A9D4IVU5"/>
<gene>
    <name evidence="3" type="ORF">DPMN_164863</name>
</gene>
<sequence>MVCTSWLGWCWHSVYILATEYVGSNTCRKNHIGWSDAILDQLDLATRSLFPVQIMFHSACDTRAIYLMRRRG</sequence>
<feature type="chain" id="PRO_5038691495" description="DUF6729 domain-containing protein" evidence="1">
    <location>
        <begin position="19"/>
        <end position="72"/>
    </location>
</feature>
<dbReference type="EMBL" id="JAIWYP010000008">
    <property type="protein sequence ID" value="KAH3786754.1"/>
    <property type="molecule type" value="Genomic_DNA"/>
</dbReference>
<dbReference type="PANTHER" id="PTHR24401">
    <property type="entry name" value="SI:CH211-243P7.3-RELATED"/>
    <property type="match status" value="1"/>
</dbReference>
<evidence type="ECO:0000259" key="2">
    <source>
        <dbReference type="Pfam" id="PF20499"/>
    </source>
</evidence>
<name>A0A9D4IVU5_DREPO</name>